<accession>A0AAW5AMV9</accession>
<gene>
    <name evidence="2" type="ORF">L4H06_10160</name>
</gene>
<feature type="signal peptide" evidence="1">
    <location>
        <begin position="1"/>
        <end position="19"/>
    </location>
</feature>
<evidence type="ECO:0000313" key="3">
    <source>
        <dbReference type="Proteomes" id="UP001201397"/>
    </source>
</evidence>
<feature type="chain" id="PRO_5043476084" evidence="1">
    <location>
        <begin position="20"/>
        <end position="99"/>
    </location>
</feature>
<dbReference type="RefSeq" id="WP_237093378.1">
    <property type="nucleotide sequence ID" value="NZ_JAKKDL010000022.1"/>
</dbReference>
<evidence type="ECO:0000313" key="2">
    <source>
        <dbReference type="EMBL" id="MCF7530584.1"/>
    </source>
</evidence>
<proteinExistence type="predicted"/>
<reference evidence="2" key="1">
    <citation type="submission" date="2022-01" db="EMBL/GenBank/DDBJ databases">
        <title>Neisseria sp. ZJ104.</title>
        <authorList>
            <person name="Yang C."/>
        </authorList>
    </citation>
    <scope>NUCLEOTIDE SEQUENCE</scope>
    <source>
        <strain evidence="2">ZJ104</strain>
    </source>
</reference>
<dbReference type="AlphaFoldDB" id="A0AAW5AMV9"/>
<keyword evidence="1" id="KW-0732">Signal</keyword>
<protein>
    <submittedName>
        <fullName evidence="2">Uncharacterized protein</fullName>
    </submittedName>
</protein>
<sequence length="99" mass="10829">MKKLLLGSLLCTLSCIVYSQPITWQNVGGSYYGSNGTIYSQVGNSWVGNNRQIYSQVGDSWVGNNGVTATQLGDYTVIKYPNGSTKTCTQIYDQITCNK</sequence>
<dbReference type="EMBL" id="JAKKDL010000022">
    <property type="protein sequence ID" value="MCF7530584.1"/>
    <property type="molecule type" value="Genomic_DNA"/>
</dbReference>
<comment type="caution">
    <text evidence="2">The sequence shown here is derived from an EMBL/GenBank/DDBJ whole genome shotgun (WGS) entry which is preliminary data.</text>
</comment>
<organism evidence="2 3">
    <name type="scientific">Neisseria lisongii</name>
    <dbReference type="NCBI Taxonomy" id="2912188"/>
    <lineage>
        <taxon>Bacteria</taxon>
        <taxon>Pseudomonadati</taxon>
        <taxon>Pseudomonadota</taxon>
        <taxon>Betaproteobacteria</taxon>
        <taxon>Neisseriales</taxon>
        <taxon>Neisseriaceae</taxon>
        <taxon>Neisseria</taxon>
    </lineage>
</organism>
<name>A0AAW5AMV9_9NEIS</name>
<evidence type="ECO:0000256" key="1">
    <source>
        <dbReference type="SAM" id="SignalP"/>
    </source>
</evidence>
<dbReference type="Proteomes" id="UP001201397">
    <property type="component" value="Unassembled WGS sequence"/>
</dbReference>